<dbReference type="PANTHER" id="PTHR35446:SF3">
    <property type="entry name" value="CMD DOMAIN-CONTAINING PROTEIN"/>
    <property type="match status" value="1"/>
</dbReference>
<dbReference type="EMBL" id="CP000453">
    <property type="protein sequence ID" value="ABI56971.1"/>
    <property type="molecule type" value="Genomic_DNA"/>
</dbReference>
<evidence type="ECO:0000313" key="2">
    <source>
        <dbReference type="EMBL" id="ABI56971.1"/>
    </source>
</evidence>
<dbReference type="Proteomes" id="UP000001962">
    <property type="component" value="Chromosome"/>
</dbReference>
<evidence type="ECO:0000313" key="3">
    <source>
        <dbReference type="Proteomes" id="UP000001962"/>
    </source>
</evidence>
<dbReference type="GO" id="GO:0051920">
    <property type="term" value="F:peroxiredoxin activity"/>
    <property type="evidence" value="ECO:0007669"/>
    <property type="project" value="InterPro"/>
</dbReference>
<dbReference type="Gene3D" id="1.20.1290.10">
    <property type="entry name" value="AhpD-like"/>
    <property type="match status" value="1"/>
</dbReference>
<protein>
    <submittedName>
        <fullName evidence="2">Carboxymuconolactone decarboxylase</fullName>
    </submittedName>
</protein>
<reference evidence="3" key="1">
    <citation type="submission" date="2006-08" db="EMBL/GenBank/DDBJ databases">
        <title>Complete sequence of Alkalilimnicola ehrilichei MLHE-1.</title>
        <authorList>
            <person name="Copeland A."/>
            <person name="Lucas S."/>
            <person name="Lapidus A."/>
            <person name="Barry K."/>
            <person name="Detter J.C."/>
            <person name="Glavina del Rio T."/>
            <person name="Hammon N."/>
            <person name="Israni S."/>
            <person name="Dalin E."/>
            <person name="Tice H."/>
            <person name="Pitluck S."/>
            <person name="Sims D."/>
            <person name="Brettin T."/>
            <person name="Bruce D."/>
            <person name="Han C."/>
            <person name="Tapia R."/>
            <person name="Gilna P."/>
            <person name="Schmutz J."/>
            <person name="Larimer F."/>
            <person name="Land M."/>
            <person name="Hauser L."/>
            <person name="Kyrpides N."/>
            <person name="Mikhailova N."/>
            <person name="Oremland R.S."/>
            <person name="Hoeft S.E."/>
            <person name="Switzer-Blum J."/>
            <person name="Kulp T."/>
            <person name="King G."/>
            <person name="Tabita R."/>
            <person name="Witte B."/>
            <person name="Santini J.M."/>
            <person name="Basu P."/>
            <person name="Hollibaugh J.T."/>
            <person name="Xie G."/>
            <person name="Stolz J.F."/>
            <person name="Richardson P."/>
        </authorList>
    </citation>
    <scope>NUCLEOTIDE SEQUENCE [LARGE SCALE GENOMIC DNA]</scope>
    <source>
        <strain evidence="3">ATCC BAA-1101 / DSM 17681 / MLHE-1</strain>
    </source>
</reference>
<dbReference type="PANTHER" id="PTHR35446">
    <property type="entry name" value="SI:CH211-175M2.5"/>
    <property type="match status" value="1"/>
</dbReference>
<sequence length="189" mass="21017">MRAPYQMNLPLRTTEDSDPAVAAPLKKARENLGFVPNMYAGMANLPALLETYMTGYERFRAEAGFSPQEQEVIFLTISRGNGCDYCMAAHSVIADSMSGVPTEVTDALRDGEPLPDERLEALRRFTEVMRDTRGRPDTADVNAFLEAGYEEKHILGVILALAVKTLSNYSNHLFGPEVDAAFQSRIWRP</sequence>
<evidence type="ECO:0000259" key="1">
    <source>
        <dbReference type="Pfam" id="PF02627"/>
    </source>
</evidence>
<dbReference type="InterPro" id="IPR003779">
    <property type="entry name" value="CMD-like"/>
</dbReference>
<organism evidence="2 3">
    <name type="scientific">Alkalilimnicola ehrlichii (strain ATCC BAA-1101 / DSM 17681 / MLHE-1)</name>
    <dbReference type="NCBI Taxonomy" id="187272"/>
    <lineage>
        <taxon>Bacteria</taxon>
        <taxon>Pseudomonadati</taxon>
        <taxon>Pseudomonadota</taxon>
        <taxon>Gammaproteobacteria</taxon>
        <taxon>Chromatiales</taxon>
        <taxon>Ectothiorhodospiraceae</taxon>
        <taxon>Alkalilimnicola</taxon>
    </lineage>
</organism>
<dbReference type="eggNOG" id="COG2128">
    <property type="taxonomic scope" value="Bacteria"/>
</dbReference>
<name>Q0A866_ALKEH</name>
<feature type="domain" description="Carboxymuconolactone decarboxylase-like" evidence="1">
    <location>
        <begin position="46"/>
        <end position="116"/>
    </location>
</feature>
<dbReference type="KEGG" id="aeh:Mlg_1625"/>
<proteinExistence type="predicted"/>
<dbReference type="SUPFAM" id="SSF69118">
    <property type="entry name" value="AhpD-like"/>
    <property type="match status" value="1"/>
</dbReference>
<dbReference type="AlphaFoldDB" id="Q0A866"/>
<dbReference type="Pfam" id="PF02627">
    <property type="entry name" value="CMD"/>
    <property type="match status" value="1"/>
</dbReference>
<dbReference type="RefSeq" id="WP_011629365.1">
    <property type="nucleotide sequence ID" value="NC_008340.1"/>
</dbReference>
<dbReference type="OrthoDB" id="9808310at2"/>
<dbReference type="InterPro" id="IPR029032">
    <property type="entry name" value="AhpD-like"/>
</dbReference>
<gene>
    <name evidence="2" type="ordered locus">Mlg_1625</name>
</gene>
<dbReference type="HOGENOM" id="CLU_082760_5_1_6"/>
<keyword evidence="3" id="KW-1185">Reference proteome</keyword>
<accession>Q0A866</accession>